<evidence type="ECO:0000313" key="2">
    <source>
        <dbReference type="Proteomes" id="UP000003843"/>
    </source>
</evidence>
<sequence>GCTRLADMLPSKYEDNTLQIKEKVQKELLRFVLEVTARSAADILGIHPNSAALFYRKIRTVINYHLALAADEVLRALSSWTKAISADGVKADVVAVRQEKWLSSAF</sequence>
<evidence type="ECO:0000313" key="1">
    <source>
        <dbReference type="EMBL" id="EEZ74242.1"/>
    </source>
</evidence>
<organism evidence="1 2">
    <name type="scientific">Neisseria lactamica ATCC 23970</name>
    <dbReference type="NCBI Taxonomy" id="546265"/>
    <lineage>
        <taxon>Bacteria</taxon>
        <taxon>Pseudomonadati</taxon>
        <taxon>Pseudomonadota</taxon>
        <taxon>Betaproteobacteria</taxon>
        <taxon>Neisseriales</taxon>
        <taxon>Neisseriaceae</taxon>
        <taxon>Neisseria</taxon>
    </lineage>
</organism>
<dbReference type="Proteomes" id="UP000003843">
    <property type="component" value="Unassembled WGS sequence"/>
</dbReference>
<reference evidence="1 2" key="1">
    <citation type="submission" date="2009-10" db="EMBL/GenBank/DDBJ databases">
        <authorList>
            <person name="Weinstock G."/>
            <person name="Sodergren E."/>
            <person name="Clifton S."/>
            <person name="Fulton L."/>
            <person name="Fulton B."/>
            <person name="Courtney L."/>
            <person name="Fronick C."/>
            <person name="Harrison M."/>
            <person name="Strong C."/>
            <person name="Farmer C."/>
            <person name="Delahaunty K."/>
            <person name="Markovic C."/>
            <person name="Hall O."/>
            <person name="Minx P."/>
            <person name="Tomlinson C."/>
            <person name="Mitreva M."/>
            <person name="Nelson J."/>
            <person name="Hou S."/>
            <person name="Wollam A."/>
            <person name="Pepin K.H."/>
            <person name="Johnson M."/>
            <person name="Bhonagiri V."/>
            <person name="Nash W.E."/>
            <person name="Warren W."/>
            <person name="Chinwalla A."/>
            <person name="Mardis E.R."/>
            <person name="Wilson R.K."/>
        </authorList>
    </citation>
    <scope>NUCLEOTIDE SEQUENCE [LARGE SCALE GENOMIC DNA]</scope>
    <source>
        <strain evidence="1 2">ATCC 23970</strain>
    </source>
</reference>
<proteinExistence type="predicted"/>
<name>D0WDV6_NEILA</name>
<gene>
    <name evidence="1" type="ORF">NEILACOT_05744</name>
</gene>
<dbReference type="AlphaFoldDB" id="D0WDV6"/>
<protein>
    <submittedName>
        <fullName evidence="1">Uncharacterized protein</fullName>
    </submittedName>
</protein>
<dbReference type="EMBL" id="ACEQ02000088">
    <property type="protein sequence ID" value="EEZ74242.1"/>
    <property type="molecule type" value="Genomic_DNA"/>
</dbReference>
<comment type="caution">
    <text evidence="1">The sequence shown here is derived from an EMBL/GenBank/DDBJ whole genome shotgun (WGS) entry which is preliminary data.</text>
</comment>
<accession>D0WDV6</accession>
<feature type="non-terminal residue" evidence="1">
    <location>
        <position position="1"/>
    </location>
</feature>